<name>A0AAD5LVU7_PYTIN</name>
<comment type="caution">
    <text evidence="5">The sequence shown here is derived from an EMBL/GenBank/DDBJ whole genome shotgun (WGS) entry which is preliminary data.</text>
</comment>
<evidence type="ECO:0000256" key="3">
    <source>
        <dbReference type="SAM" id="MobiDB-lite"/>
    </source>
</evidence>
<dbReference type="PROSITE" id="PS00018">
    <property type="entry name" value="EF_HAND_1"/>
    <property type="match status" value="1"/>
</dbReference>
<feature type="compositionally biased region" description="Low complexity" evidence="3">
    <location>
        <begin position="1"/>
        <end position="10"/>
    </location>
</feature>
<feature type="coiled-coil region" evidence="2">
    <location>
        <begin position="205"/>
        <end position="261"/>
    </location>
</feature>
<keyword evidence="1" id="KW-0106">Calcium</keyword>
<keyword evidence="2" id="KW-0175">Coiled coil</keyword>
<dbReference type="Gene3D" id="1.10.238.10">
    <property type="entry name" value="EF-hand"/>
    <property type="match status" value="2"/>
</dbReference>
<evidence type="ECO:0000313" key="5">
    <source>
        <dbReference type="EMBL" id="KAJ0394928.1"/>
    </source>
</evidence>
<evidence type="ECO:0000256" key="1">
    <source>
        <dbReference type="ARBA" id="ARBA00022837"/>
    </source>
</evidence>
<evidence type="ECO:0000256" key="2">
    <source>
        <dbReference type="SAM" id="Coils"/>
    </source>
</evidence>
<dbReference type="EMBL" id="JAKCXM010000374">
    <property type="protein sequence ID" value="KAJ0394928.1"/>
    <property type="molecule type" value="Genomic_DNA"/>
</dbReference>
<feature type="region of interest" description="Disordered" evidence="3">
    <location>
        <begin position="709"/>
        <end position="785"/>
    </location>
</feature>
<keyword evidence="6" id="KW-1185">Reference proteome</keyword>
<proteinExistence type="predicted"/>
<evidence type="ECO:0000313" key="6">
    <source>
        <dbReference type="Proteomes" id="UP001209570"/>
    </source>
</evidence>
<dbReference type="PROSITE" id="PS50222">
    <property type="entry name" value="EF_HAND_2"/>
    <property type="match status" value="1"/>
</dbReference>
<feature type="region of interest" description="Disordered" evidence="3">
    <location>
        <begin position="1"/>
        <end position="20"/>
    </location>
</feature>
<feature type="region of interest" description="Disordered" evidence="3">
    <location>
        <begin position="162"/>
        <end position="191"/>
    </location>
</feature>
<protein>
    <recommendedName>
        <fullName evidence="4">EF-hand domain-containing protein</fullName>
    </recommendedName>
</protein>
<dbReference type="SUPFAM" id="SSF47473">
    <property type="entry name" value="EF-hand"/>
    <property type="match status" value="1"/>
</dbReference>
<accession>A0AAD5LVU7</accession>
<dbReference type="AlphaFoldDB" id="A0AAD5LVU7"/>
<organism evidence="5 6">
    <name type="scientific">Pythium insidiosum</name>
    <name type="common">Pythiosis disease agent</name>
    <dbReference type="NCBI Taxonomy" id="114742"/>
    <lineage>
        <taxon>Eukaryota</taxon>
        <taxon>Sar</taxon>
        <taxon>Stramenopiles</taxon>
        <taxon>Oomycota</taxon>
        <taxon>Peronosporomycetes</taxon>
        <taxon>Pythiales</taxon>
        <taxon>Pythiaceae</taxon>
        <taxon>Pythium</taxon>
    </lineage>
</organism>
<dbReference type="InterPro" id="IPR002048">
    <property type="entry name" value="EF_hand_dom"/>
</dbReference>
<feature type="compositionally biased region" description="Low complexity" evidence="3">
    <location>
        <begin position="726"/>
        <end position="756"/>
    </location>
</feature>
<evidence type="ECO:0000259" key="4">
    <source>
        <dbReference type="PROSITE" id="PS50222"/>
    </source>
</evidence>
<reference evidence="5" key="1">
    <citation type="submission" date="2021-12" db="EMBL/GenBank/DDBJ databases">
        <title>Prjna785345.</title>
        <authorList>
            <person name="Rujirawat T."/>
            <person name="Krajaejun T."/>
        </authorList>
    </citation>
    <scope>NUCLEOTIDE SEQUENCE</scope>
    <source>
        <strain evidence="5">Pi057C3</strain>
    </source>
</reference>
<sequence length="785" mass="86683">MSSSSSLGPAPAAPPVDPSAVSPEAVLSAEELALLQQKFAFFNPHSNKARSLSSAHAIRLFRDDFPTLSEWEIADLLQRCDLNCDGQLSLPEYLHARAFHKLLVEAQNDHEVQRSFTVLDLDGDGVLRADDVLLLLDQARDSTARVLRQAIRQAADATRRASEDSACGLGRPQSSSSVSSRRGPATPRDGEITLPCFLSTVRAVNRQLEQEIAAKSLRLLELETRHAALTPDAGSHALAQRESLEIEMDVLRREVARTRRELITDANRALSRVCETLIATFENEQHVYESLRTLLGYCGVRDATLLRRRLEQAGRAVHVLDAQLLAPTPQQKRSPHFEALMDLSLGGSTACSGSAMMSSTPLPSARSVDTSAERPTAAGANWATRWLASSTLRRHFVFYTMAGNVTNLESMTRSSFVRFVKDCRLHESATPPMVDAEINNIFARCSKREDTSGMTFPQWVCSFALLWRRQAGEPCPPAADSAVTDAHTMETFIKTRILPYARQIKSQNIAPDVSQTHVLKLLREHLWPLKQIFFHFAGRSLAEVDASVTLEMTQFLAFARAFQILRASTERDGEPYTPPPLSENPSIRPISLMELVREWYAAKLDVSFSNPWRRDAHDLSFREFLRCLQRVALAMHVPNPRRRQDVLPPNGILSTSFEALKEDDSRGAQRAHTPLYHRRGNVLGVSPAKNCKMTSTSVISRLLQTSRAMASAGASREEDASSGHASEPSPRASVSRSSPTRIIYGAPSITTPGKPKTPSKRPPRRPVGCGGAPRIRVVRPPEGAA</sequence>
<dbReference type="Proteomes" id="UP001209570">
    <property type="component" value="Unassembled WGS sequence"/>
</dbReference>
<dbReference type="GO" id="GO:0005509">
    <property type="term" value="F:calcium ion binding"/>
    <property type="evidence" value="ECO:0007669"/>
    <property type="project" value="InterPro"/>
</dbReference>
<dbReference type="InterPro" id="IPR018247">
    <property type="entry name" value="EF_Hand_1_Ca_BS"/>
</dbReference>
<dbReference type="InterPro" id="IPR011992">
    <property type="entry name" value="EF-hand-dom_pair"/>
</dbReference>
<feature type="domain" description="EF-hand" evidence="4">
    <location>
        <begin position="107"/>
        <end position="142"/>
    </location>
</feature>
<gene>
    <name evidence="5" type="ORF">P43SY_003147</name>
</gene>